<evidence type="ECO:0000313" key="2">
    <source>
        <dbReference type="Proteomes" id="UP000626109"/>
    </source>
</evidence>
<name>A0A813KPU7_POLGL</name>
<proteinExistence type="predicted"/>
<dbReference type="Proteomes" id="UP000626109">
    <property type="component" value="Unassembled WGS sequence"/>
</dbReference>
<dbReference type="AlphaFoldDB" id="A0A813KPU7"/>
<accession>A0A813KPU7</accession>
<reference evidence="1" key="1">
    <citation type="submission" date="2021-02" db="EMBL/GenBank/DDBJ databases">
        <authorList>
            <person name="Dougan E. K."/>
            <person name="Rhodes N."/>
            <person name="Thang M."/>
            <person name="Chan C."/>
        </authorList>
    </citation>
    <scope>NUCLEOTIDE SEQUENCE</scope>
</reference>
<protein>
    <submittedName>
        <fullName evidence="1">Uncharacterized protein</fullName>
    </submittedName>
</protein>
<evidence type="ECO:0000313" key="1">
    <source>
        <dbReference type="EMBL" id="CAE8707239.1"/>
    </source>
</evidence>
<dbReference type="EMBL" id="CAJNNW010031350">
    <property type="protein sequence ID" value="CAE8707239.1"/>
    <property type="molecule type" value="Genomic_DNA"/>
</dbReference>
<gene>
    <name evidence="1" type="ORF">PGLA2088_LOCUS34441</name>
</gene>
<organism evidence="1 2">
    <name type="scientific">Polarella glacialis</name>
    <name type="common">Dinoflagellate</name>
    <dbReference type="NCBI Taxonomy" id="89957"/>
    <lineage>
        <taxon>Eukaryota</taxon>
        <taxon>Sar</taxon>
        <taxon>Alveolata</taxon>
        <taxon>Dinophyceae</taxon>
        <taxon>Suessiales</taxon>
        <taxon>Suessiaceae</taxon>
        <taxon>Polarella</taxon>
    </lineage>
</organism>
<comment type="caution">
    <text evidence="1">The sequence shown here is derived from an EMBL/GenBank/DDBJ whole genome shotgun (WGS) entry which is preliminary data.</text>
</comment>
<sequence length="197" mass="22922">MELEQPSWKYGGWLKGSADRRSMQQASQHRRLGDVDEVLPGEEGHTIPAMACPRQMSHKFMYVDPRNVHFTHPEVAPLFSCARDVRKVAQQMQENPTAAFGLPPLIVVHYKGRLWSRSNRRLQCYNLAGLHQAKAWLIEMHDFHLEEQVWVKCSLPRSWFETDHLSAGFFPYSDCTECGDRMLNRSALKEHLHHCRQ</sequence>